<feature type="transmembrane region" description="Helical" evidence="3">
    <location>
        <begin position="227"/>
        <end position="246"/>
    </location>
</feature>
<keyword evidence="3" id="KW-0812">Transmembrane</keyword>
<dbReference type="InterPro" id="IPR009288">
    <property type="entry name" value="AIG2-like_dom"/>
</dbReference>
<feature type="domain" description="Gamma-glutamylcyclotransferase AIG2-like" evidence="4">
    <location>
        <begin position="5"/>
        <end position="113"/>
    </location>
</feature>
<dbReference type="PANTHER" id="PTHR31544:SF2">
    <property type="entry name" value="AIG2-LIKE PROTEIN D"/>
    <property type="match status" value="1"/>
</dbReference>
<feature type="transmembrane region" description="Helical" evidence="3">
    <location>
        <begin position="157"/>
        <end position="184"/>
    </location>
</feature>
<accession>A0ABY6BLB8</accession>
<reference evidence="5" key="1">
    <citation type="submission" date="2022-09" db="EMBL/GenBank/DDBJ databases">
        <title>Tahibacter sp. nov., isolated from a fresh water.</title>
        <authorList>
            <person name="Baek J.H."/>
            <person name="Lee J.K."/>
            <person name="Kim J.M."/>
            <person name="Jeon C.O."/>
        </authorList>
    </citation>
    <scope>NUCLEOTIDE SEQUENCE</scope>
    <source>
        <strain evidence="5">W38</strain>
    </source>
</reference>
<evidence type="ECO:0000259" key="4">
    <source>
        <dbReference type="Pfam" id="PF06094"/>
    </source>
</evidence>
<dbReference type="EMBL" id="CP104694">
    <property type="protein sequence ID" value="UXI70228.1"/>
    <property type="molecule type" value="Genomic_DNA"/>
</dbReference>
<protein>
    <recommendedName>
        <fullName evidence="2">Putative gamma-glutamylcyclotransferase</fullName>
    </recommendedName>
</protein>
<keyword evidence="3" id="KW-1133">Transmembrane helix</keyword>
<dbReference type="Gene3D" id="3.10.490.10">
    <property type="entry name" value="Gamma-glutamyl cyclotransferase-like"/>
    <property type="match status" value="1"/>
</dbReference>
<dbReference type="RefSeq" id="WP_261697179.1">
    <property type="nucleotide sequence ID" value="NZ_CP104694.1"/>
</dbReference>
<keyword evidence="6" id="KW-1185">Reference proteome</keyword>
<evidence type="ECO:0000256" key="2">
    <source>
        <dbReference type="ARBA" id="ARBA00030602"/>
    </source>
</evidence>
<evidence type="ECO:0000313" key="5">
    <source>
        <dbReference type="EMBL" id="UXI70228.1"/>
    </source>
</evidence>
<dbReference type="SUPFAM" id="SSF110857">
    <property type="entry name" value="Gamma-glutamyl cyclotransferase-like"/>
    <property type="match status" value="1"/>
</dbReference>
<dbReference type="InterPro" id="IPR013024">
    <property type="entry name" value="GGCT-like"/>
</dbReference>
<sequence length="248" mass="26311">MSHRLFVYGTLAPGRSNAHMLADVPGEWESATVTGVLYPEGWGAAAGYPALVPDKSGAPVAGFLFTSEALPGHWQRLDEFEGDGYQRVAVQARRANGEYVDAYVYALNRTSSEEPVPHTKAIAPPVQASSREFRAEPPRLATRHAKPPSKPVDTSRLVSALAIGARLVAVLMTLASAWLWTVAASAMASNDPYSRLFGLLVGVFAACTTFFALVAVASSGIPLLSRLAMAGIVVLMIGLVVMKFAALV</sequence>
<evidence type="ECO:0000256" key="3">
    <source>
        <dbReference type="SAM" id="Phobius"/>
    </source>
</evidence>
<keyword evidence="1" id="KW-0808">Transferase</keyword>
<dbReference type="InterPro" id="IPR036568">
    <property type="entry name" value="GGCT-like_sf"/>
</dbReference>
<organism evidence="5 6">
    <name type="scientific">Tahibacter amnicola</name>
    <dbReference type="NCBI Taxonomy" id="2976241"/>
    <lineage>
        <taxon>Bacteria</taxon>
        <taxon>Pseudomonadati</taxon>
        <taxon>Pseudomonadota</taxon>
        <taxon>Gammaproteobacteria</taxon>
        <taxon>Lysobacterales</taxon>
        <taxon>Rhodanobacteraceae</taxon>
        <taxon>Tahibacter</taxon>
    </lineage>
</organism>
<name>A0ABY6BLB8_9GAMM</name>
<feature type="transmembrane region" description="Helical" evidence="3">
    <location>
        <begin position="196"/>
        <end position="221"/>
    </location>
</feature>
<evidence type="ECO:0000313" key="6">
    <source>
        <dbReference type="Proteomes" id="UP001064632"/>
    </source>
</evidence>
<dbReference type="Pfam" id="PF06094">
    <property type="entry name" value="GGACT"/>
    <property type="match status" value="1"/>
</dbReference>
<dbReference type="CDD" id="cd06661">
    <property type="entry name" value="GGCT_like"/>
    <property type="match status" value="1"/>
</dbReference>
<dbReference type="InterPro" id="IPR045038">
    <property type="entry name" value="AIG2-like"/>
</dbReference>
<dbReference type="Proteomes" id="UP001064632">
    <property type="component" value="Chromosome"/>
</dbReference>
<gene>
    <name evidence="5" type="ORF">N4264_11515</name>
</gene>
<keyword evidence="3" id="KW-0472">Membrane</keyword>
<dbReference type="PANTHER" id="PTHR31544">
    <property type="entry name" value="AIG2-LIKE PROTEIN D"/>
    <property type="match status" value="1"/>
</dbReference>
<proteinExistence type="predicted"/>
<evidence type="ECO:0000256" key="1">
    <source>
        <dbReference type="ARBA" id="ARBA00022679"/>
    </source>
</evidence>